<evidence type="ECO:0000313" key="4">
    <source>
        <dbReference type="Proteomes" id="UP000245431"/>
    </source>
</evidence>
<evidence type="ECO:0000313" key="3">
    <source>
        <dbReference type="EMBL" id="SBW83214.1"/>
    </source>
</evidence>
<dbReference type="Proteomes" id="UP000245431">
    <property type="component" value="Chromosome PVE_r1"/>
</dbReference>
<keyword evidence="1" id="KW-0175">Coiled coil</keyword>
<reference evidence="4" key="1">
    <citation type="submission" date="2016-07" db="EMBL/GenBank/DDBJ databases">
        <authorList>
            <person name="Florea S."/>
            <person name="Webb J.S."/>
            <person name="Jaromczyk J."/>
            <person name="Schardl C.L."/>
        </authorList>
    </citation>
    <scope>NUCLEOTIDE SEQUENCE [LARGE SCALE GENOMIC DNA]</scope>
    <source>
        <strain evidence="4">1YdBTEX2</strain>
    </source>
</reference>
<sequence length="521" mass="56183">MKSHDTFTPTSTASVQDDSGDEIKRDIGRTATALSTSETVSRYGSANAEFVKAYRGVDNEAGKVLSKGLKGISQEKTGVKQRAGWAGEVAGTSRDNAEAIINKSSERTIRSDDLKHYGIDTDSKYREAVDRVRVDENGKIIYEAQTKLEASGNKVVNQVSHEDHKYSKYFGKKLELPSEQVEDAKTYCHKRAEGLRKHALLAEQKGKPELAEQFRDRADRFDKLAEEDIVDLGITTKQAIDYAEKPLRETVKDIARTSHRAGIEGAKYGAVIGGVISLLTNAFNVAQDKKQLGEAAQDLALDTVKAGALGYTTAFAGSALKGGMQQSSNQTLRTLAGTNAPALAINICLSLGTSVKRYVTGEISEAQLLSEVGEKGAGMLSSSMMAALGQLAIPVPFVGAAIGGMIGYTLSSLFYQSALDAARGVELSRQQLARIRAIEAAARDQIAEEQAELNDFTRREIPQLQQETQHLFAIVNVAGSGSVDALAAAINQYATLLGKQLQFQSIEEFDDFMSSDSPLSL</sequence>
<organism evidence="3 4">
    <name type="scientific">Pseudomonas veronii 1YdBTEX2</name>
    <dbReference type="NCBI Taxonomy" id="1295141"/>
    <lineage>
        <taxon>Bacteria</taxon>
        <taxon>Pseudomonadati</taxon>
        <taxon>Pseudomonadota</taxon>
        <taxon>Gammaproteobacteria</taxon>
        <taxon>Pseudomonadales</taxon>
        <taxon>Pseudomonadaceae</taxon>
        <taxon>Pseudomonas</taxon>
    </lineage>
</organism>
<dbReference type="AlphaFoldDB" id="A0A1D3K4C4"/>
<name>A0A1D3K4C4_PSEVE</name>
<evidence type="ECO:0000256" key="2">
    <source>
        <dbReference type="SAM" id="MobiDB-lite"/>
    </source>
</evidence>
<dbReference type="RefSeq" id="WP_017849561.1">
    <property type="nucleotide sequence ID" value="NZ_AOUH01000057.1"/>
</dbReference>
<feature type="coiled-coil region" evidence="1">
    <location>
        <begin position="439"/>
        <end position="467"/>
    </location>
</feature>
<accession>A0A1D3K4C4</accession>
<feature type="compositionally biased region" description="Polar residues" evidence="2">
    <location>
        <begin position="1"/>
        <end position="17"/>
    </location>
</feature>
<evidence type="ECO:0000256" key="1">
    <source>
        <dbReference type="SAM" id="Coils"/>
    </source>
</evidence>
<feature type="region of interest" description="Disordered" evidence="2">
    <location>
        <begin position="1"/>
        <end position="24"/>
    </location>
</feature>
<dbReference type="EMBL" id="LT599583">
    <property type="protein sequence ID" value="SBW83214.1"/>
    <property type="molecule type" value="Genomic_DNA"/>
</dbReference>
<gene>
    <name evidence="3" type="ORF">PVE_R1G5333</name>
</gene>
<protein>
    <submittedName>
        <fullName evidence="3">Uncharacterized protein</fullName>
    </submittedName>
</protein>
<proteinExistence type="predicted"/>